<reference evidence="8" key="1">
    <citation type="submission" date="2021-01" db="EMBL/GenBank/DDBJ databases">
        <authorList>
            <person name="Corre E."/>
            <person name="Pelletier E."/>
            <person name="Niang G."/>
            <person name="Scheremetjew M."/>
            <person name="Finn R."/>
            <person name="Kale V."/>
            <person name="Holt S."/>
            <person name="Cochrane G."/>
            <person name="Meng A."/>
            <person name="Brown T."/>
            <person name="Cohen L."/>
        </authorList>
    </citation>
    <scope>NUCLEOTIDE SEQUENCE</scope>
    <source>
        <strain evidence="8">Clade-A-BCC118000</strain>
    </source>
</reference>
<evidence type="ECO:0000313" key="7">
    <source>
        <dbReference type="EMBL" id="CAD8224308.1"/>
    </source>
</evidence>
<organism evidence="8">
    <name type="scientific">Ostreococcus sp. 'lucimarinus'</name>
    <dbReference type="NCBI Taxonomy" id="242159"/>
    <lineage>
        <taxon>Eukaryota</taxon>
        <taxon>Viridiplantae</taxon>
        <taxon>Chlorophyta</taxon>
        <taxon>Mamiellophyceae</taxon>
        <taxon>Mamiellales</taxon>
        <taxon>Bathycoccaceae</taxon>
        <taxon>Ostreococcus</taxon>
    </lineage>
</organism>
<keyword evidence="3 6" id="KW-1133">Transmembrane helix</keyword>
<keyword evidence="5" id="KW-0604">Photosystem II</keyword>
<accession>A0A6U0CI81</accession>
<dbReference type="EMBL" id="HBDX01005869">
    <property type="protein sequence ID" value="CAD8224318.1"/>
    <property type="molecule type" value="Transcribed_RNA"/>
</dbReference>
<evidence type="ECO:0008006" key="9">
    <source>
        <dbReference type="Google" id="ProtNLM"/>
    </source>
</evidence>
<keyword evidence="4 6" id="KW-0472">Membrane</keyword>
<evidence type="ECO:0000256" key="1">
    <source>
        <dbReference type="ARBA" id="ARBA00022531"/>
    </source>
</evidence>
<dbReference type="PANTHER" id="PTHR34455">
    <property type="entry name" value="OS07G0673550 PROTEIN"/>
    <property type="match status" value="1"/>
</dbReference>
<dbReference type="GO" id="GO:0015979">
    <property type="term" value="P:photosynthesis"/>
    <property type="evidence" value="ECO:0007669"/>
    <property type="project" value="UniProtKB-KW"/>
</dbReference>
<evidence type="ECO:0000313" key="8">
    <source>
        <dbReference type="EMBL" id="CAD8224318.1"/>
    </source>
</evidence>
<evidence type="ECO:0000256" key="2">
    <source>
        <dbReference type="ARBA" id="ARBA00022692"/>
    </source>
</evidence>
<evidence type="ECO:0000256" key="6">
    <source>
        <dbReference type="SAM" id="Phobius"/>
    </source>
</evidence>
<dbReference type="PANTHER" id="PTHR34455:SF1">
    <property type="entry name" value="OS07G0673550 PROTEIN"/>
    <property type="match status" value="1"/>
</dbReference>
<dbReference type="Gene3D" id="1.20.5.510">
    <property type="entry name" value="Single helix bin"/>
    <property type="match status" value="1"/>
</dbReference>
<gene>
    <name evidence="7" type="ORF">OLUC0939_LOCUS5034</name>
    <name evidence="8" type="ORF">OLUC0939_LOCUS5044</name>
</gene>
<evidence type="ECO:0000256" key="4">
    <source>
        <dbReference type="ARBA" id="ARBA00023136"/>
    </source>
</evidence>
<feature type="transmembrane region" description="Helical" evidence="6">
    <location>
        <begin position="85"/>
        <end position="108"/>
    </location>
</feature>
<protein>
    <recommendedName>
        <fullName evidence="9">Photosystem II PsbX</fullName>
    </recommendedName>
</protein>
<keyword evidence="2 6" id="KW-0812">Transmembrane</keyword>
<dbReference type="AlphaFoldDB" id="A0A6U0CI81"/>
<evidence type="ECO:0000256" key="5">
    <source>
        <dbReference type="ARBA" id="ARBA00023276"/>
    </source>
</evidence>
<sequence>MISLSAHSARLAPTNAFVARRSRQGAIRSGAQKASAPVRAVAKQSFERESVQHKLSAATTAALITSLSNPLVAEAAITPSLKNTLLSVVAGGVVLGAIAAAVIGVSSFDKVSRK</sequence>
<dbReference type="Pfam" id="PF06596">
    <property type="entry name" value="PsbX"/>
    <property type="match status" value="1"/>
</dbReference>
<name>A0A6U0CI81_9CHLO</name>
<evidence type="ECO:0000256" key="3">
    <source>
        <dbReference type="ARBA" id="ARBA00022989"/>
    </source>
</evidence>
<keyword evidence="1" id="KW-0602">Photosynthesis</keyword>
<dbReference type="EMBL" id="HBDX01005858">
    <property type="protein sequence ID" value="CAD8224308.1"/>
    <property type="molecule type" value="Transcribed_RNA"/>
</dbReference>
<dbReference type="GO" id="GO:0009523">
    <property type="term" value="C:photosystem II"/>
    <property type="evidence" value="ECO:0007669"/>
    <property type="project" value="UniProtKB-KW"/>
</dbReference>
<proteinExistence type="predicted"/>
<dbReference type="InterPro" id="IPR009518">
    <property type="entry name" value="PSII_PsbX"/>
</dbReference>